<reference evidence="3" key="1">
    <citation type="submission" date="2016-03" db="EMBL/GenBank/DDBJ databases">
        <authorList>
            <person name="Oger P.M."/>
        </authorList>
    </citation>
    <scope>NUCLEOTIDE SEQUENCE [LARGE SCALE GENOMIC DNA]</scope>
    <source>
        <strain evidence="3">OG-1</strain>
    </source>
</reference>
<organism evidence="2 3">
    <name type="scientific">Thermococcus peptonophilus</name>
    <dbReference type="NCBI Taxonomy" id="53952"/>
    <lineage>
        <taxon>Archaea</taxon>
        <taxon>Methanobacteriati</taxon>
        <taxon>Methanobacteriota</taxon>
        <taxon>Thermococci</taxon>
        <taxon>Thermococcales</taxon>
        <taxon>Thermococcaceae</taxon>
        <taxon>Thermococcus</taxon>
    </lineage>
</organism>
<evidence type="ECO:0000313" key="3">
    <source>
        <dbReference type="Proteomes" id="UP000073604"/>
    </source>
</evidence>
<keyword evidence="1" id="KW-0812">Transmembrane</keyword>
<accession>A0A142CVF0</accession>
<keyword evidence="1" id="KW-1133">Transmembrane helix</keyword>
<dbReference type="OrthoDB" id="92005at2157"/>
<evidence type="ECO:0000256" key="1">
    <source>
        <dbReference type="SAM" id="Phobius"/>
    </source>
</evidence>
<dbReference type="Proteomes" id="UP000073604">
    <property type="component" value="Chromosome"/>
</dbReference>
<sequence>MGDFYAEFQFENGKNYAILEVPALDGSWNHNVYSTAVALIWLYLAGEEEDNVEEALRFLELASPRDDMSFDGDAYALIALSLYSEEWKNEQATVGEEQSSQHQLPLKLLAVFILGLLIGAFVGIKIERTKKKSQAA</sequence>
<gene>
    <name evidence="2" type="ORF">A0127_05990</name>
</gene>
<keyword evidence="1" id="KW-0472">Membrane</keyword>
<feature type="transmembrane region" description="Helical" evidence="1">
    <location>
        <begin position="104"/>
        <end position="124"/>
    </location>
</feature>
<dbReference type="AlphaFoldDB" id="A0A142CVF0"/>
<dbReference type="RefSeq" id="WP_054840688.1">
    <property type="nucleotide sequence ID" value="NZ_CP014750.1"/>
</dbReference>
<dbReference type="InterPro" id="IPR008930">
    <property type="entry name" value="Terpenoid_cyclase/PrenylTrfase"/>
</dbReference>
<dbReference type="EMBL" id="CP014750">
    <property type="protein sequence ID" value="AMQ18752.1"/>
    <property type="molecule type" value="Genomic_DNA"/>
</dbReference>
<dbReference type="SUPFAM" id="SSF48239">
    <property type="entry name" value="Terpenoid cyclases/Protein prenyltransferases"/>
    <property type="match status" value="1"/>
</dbReference>
<dbReference type="STRING" id="53952.A0127_05990"/>
<name>A0A142CVF0_9EURY</name>
<proteinExistence type="predicted"/>
<dbReference type="GeneID" id="27140080"/>
<evidence type="ECO:0000313" key="2">
    <source>
        <dbReference type="EMBL" id="AMQ18752.1"/>
    </source>
</evidence>
<protein>
    <submittedName>
        <fullName evidence="2">Uncharacterized protein</fullName>
    </submittedName>
</protein>
<dbReference type="KEGG" id="tpep:A0127_05990"/>
<keyword evidence="3" id="KW-1185">Reference proteome</keyword>